<dbReference type="Pfam" id="PF00206">
    <property type="entry name" value="Lyase_1"/>
    <property type="match status" value="1"/>
</dbReference>
<dbReference type="SUPFAM" id="SSF48557">
    <property type="entry name" value="L-aspartase-like"/>
    <property type="match status" value="1"/>
</dbReference>
<dbReference type="Gene3D" id="1.20.200.10">
    <property type="entry name" value="Fumarase/aspartase (Central domain)"/>
    <property type="match status" value="1"/>
</dbReference>
<evidence type="ECO:0000313" key="3">
    <source>
        <dbReference type="EMBL" id="SDW47012.1"/>
    </source>
</evidence>
<dbReference type="PANTHER" id="PTHR43172">
    <property type="entry name" value="ADENYLOSUCCINATE LYASE"/>
    <property type="match status" value="1"/>
</dbReference>
<sequence length="448" mass="45447">MSATPFDSPMLRDLVSDPDAARLFSAPAELRAMMLVEGGLARAQGALGLIPETAAVAIHRASRELVIDPAALAPGTAAAGVPVPAFVAAFRAAMGAPEHAAWVHFGATSQDIVDTALALRLRAYLDQLDARLLAILAALGPAATRWRDLPMAARTRGQAAAPTSFGARIAIWGGPVLRARARLAELRPRLLQVSLAGAAGTLAAMGPDAAAVPPRLAEELGLAAPDLPWHAARDSVAELAAQLGILAGGLGKFGLDVALLGQTEVGELAAGASGGSSTMPNKANPVGAETLAALARHAGPLASALQQAMLAGHERDGAAWMQEWLALPQLCLTAAGAARHAQALAEDLRPDPARMRANMAAGGGVILAEAATFRMVSEGMPRPAAQDAVGRACKAAAAQAVTLAEALAADPETPDIDWSAALAPELHMGLAPVHADRFAALAAEACGG</sequence>
<dbReference type="PANTHER" id="PTHR43172:SF2">
    <property type="entry name" value="ADENYLOSUCCINATE LYASE C-TERMINAL DOMAIN-CONTAINING PROTEIN"/>
    <property type="match status" value="1"/>
</dbReference>
<dbReference type="InterPro" id="IPR008948">
    <property type="entry name" value="L-Aspartase-like"/>
</dbReference>
<keyword evidence="3" id="KW-0413">Isomerase</keyword>
<keyword evidence="4" id="KW-1185">Reference proteome</keyword>
<dbReference type="GO" id="GO:0016829">
    <property type="term" value="F:lyase activity"/>
    <property type="evidence" value="ECO:0007669"/>
    <property type="project" value="UniProtKB-ARBA"/>
</dbReference>
<dbReference type="SMART" id="SM00998">
    <property type="entry name" value="ADSL_C"/>
    <property type="match status" value="1"/>
</dbReference>
<protein>
    <submittedName>
        <fullName evidence="3">3-carboxy-cis,cis-muconate cycloisomerase</fullName>
    </submittedName>
</protein>
<organism evidence="3 4">
    <name type="scientific">Albimonas donghaensis</name>
    <dbReference type="NCBI Taxonomy" id="356660"/>
    <lineage>
        <taxon>Bacteria</taxon>
        <taxon>Pseudomonadati</taxon>
        <taxon>Pseudomonadota</taxon>
        <taxon>Alphaproteobacteria</taxon>
        <taxon>Rhodobacterales</taxon>
        <taxon>Paracoccaceae</taxon>
        <taxon>Albimonas</taxon>
    </lineage>
</organism>
<reference evidence="3 4" key="1">
    <citation type="submission" date="2016-10" db="EMBL/GenBank/DDBJ databases">
        <authorList>
            <person name="de Groot N.N."/>
        </authorList>
    </citation>
    <scope>NUCLEOTIDE SEQUENCE [LARGE SCALE GENOMIC DNA]</scope>
    <source>
        <strain evidence="3 4">DSM 17890</strain>
    </source>
</reference>
<dbReference type="RefSeq" id="WP_092680071.1">
    <property type="nucleotide sequence ID" value="NZ_FNMZ01000001.1"/>
</dbReference>
<dbReference type="Proteomes" id="UP000199118">
    <property type="component" value="Unassembled WGS sequence"/>
</dbReference>
<evidence type="ECO:0000259" key="2">
    <source>
        <dbReference type="SMART" id="SM00998"/>
    </source>
</evidence>
<dbReference type="GO" id="GO:0016853">
    <property type="term" value="F:isomerase activity"/>
    <property type="evidence" value="ECO:0007669"/>
    <property type="project" value="UniProtKB-KW"/>
</dbReference>
<feature type="domain" description="Adenylosuccinate lyase C-terminal" evidence="2">
    <location>
        <begin position="363"/>
        <end position="439"/>
    </location>
</feature>
<dbReference type="Gene3D" id="1.10.40.30">
    <property type="entry name" value="Fumarase/aspartase (C-terminal domain)"/>
    <property type="match status" value="1"/>
</dbReference>
<comment type="similarity">
    <text evidence="1">Belongs to the class-II fumarase/aspartase family.</text>
</comment>
<dbReference type="Pfam" id="PF10397">
    <property type="entry name" value="ADSL_C"/>
    <property type="match status" value="1"/>
</dbReference>
<evidence type="ECO:0000256" key="1">
    <source>
        <dbReference type="ARBA" id="ARBA00034772"/>
    </source>
</evidence>
<accession>A0A1H2TT06</accession>
<evidence type="ECO:0000313" key="4">
    <source>
        <dbReference type="Proteomes" id="UP000199118"/>
    </source>
</evidence>
<proteinExistence type="inferred from homology"/>
<dbReference type="AlphaFoldDB" id="A0A1H2TT06"/>
<dbReference type="InterPro" id="IPR019468">
    <property type="entry name" value="AdenyloSucc_lyase_C"/>
</dbReference>
<gene>
    <name evidence="3" type="ORF">SAMN05444336_1011106</name>
</gene>
<dbReference type="PROSITE" id="PS00163">
    <property type="entry name" value="FUMARATE_LYASES"/>
    <property type="match status" value="1"/>
</dbReference>
<dbReference type="InterPro" id="IPR020557">
    <property type="entry name" value="Fumarate_lyase_CS"/>
</dbReference>
<dbReference type="InterPro" id="IPR000362">
    <property type="entry name" value="Fumarate_lyase_fam"/>
</dbReference>
<dbReference type="STRING" id="356660.SAMN05444336_1011106"/>
<dbReference type="InterPro" id="IPR022761">
    <property type="entry name" value="Fumarate_lyase_N"/>
</dbReference>
<dbReference type="PRINTS" id="PR00149">
    <property type="entry name" value="FUMRATELYASE"/>
</dbReference>
<dbReference type="EMBL" id="FNMZ01000001">
    <property type="protein sequence ID" value="SDW47012.1"/>
    <property type="molecule type" value="Genomic_DNA"/>
</dbReference>
<name>A0A1H2TT06_9RHOB</name>
<dbReference type="OrthoDB" id="9768878at2"/>